<dbReference type="Proteomes" id="UP001243846">
    <property type="component" value="Unassembled WGS sequence"/>
</dbReference>
<protein>
    <submittedName>
        <fullName evidence="1">Uncharacterized protein</fullName>
    </submittedName>
</protein>
<comment type="caution">
    <text evidence="1">The sequence shown here is derived from an EMBL/GenBank/DDBJ whole genome shotgun (WGS) entry which is preliminary data.</text>
</comment>
<name>A0ABT8DEJ7_9RHOB</name>
<gene>
    <name evidence="1" type="ORF">QWZ10_24250</name>
</gene>
<sequence>MSMSHRLRAVFHRYATTHAKTSSGPHRIGEEGQPIGFVDRAEFAQGRVRIQGWAHAKEITLTLPGLKITTQPQLLREDVQRATGLPAACGFELVLPASWQGLCDNPSRACRCCAKPESGLRWMFPAWPRGASTCA</sequence>
<evidence type="ECO:0000313" key="2">
    <source>
        <dbReference type="Proteomes" id="UP001243846"/>
    </source>
</evidence>
<dbReference type="EMBL" id="JAUFRC010000003">
    <property type="protein sequence ID" value="MDN3714117.1"/>
    <property type="molecule type" value="Genomic_DNA"/>
</dbReference>
<reference evidence="2" key="1">
    <citation type="journal article" date="2019" name="Int. J. Syst. Evol. Microbiol.">
        <title>The Global Catalogue of Microorganisms (GCM) 10K type strain sequencing project: providing services to taxonomists for standard genome sequencing and annotation.</title>
        <authorList>
            <consortium name="The Broad Institute Genomics Platform"/>
            <consortium name="The Broad Institute Genome Sequencing Center for Infectious Disease"/>
            <person name="Wu L."/>
            <person name="Ma J."/>
        </authorList>
    </citation>
    <scope>NUCLEOTIDE SEQUENCE [LARGE SCALE GENOMIC DNA]</scope>
    <source>
        <strain evidence="2">CECT 8482</strain>
    </source>
</reference>
<evidence type="ECO:0000313" key="1">
    <source>
        <dbReference type="EMBL" id="MDN3714117.1"/>
    </source>
</evidence>
<organism evidence="1 2">
    <name type="scientific">Paracoccus cavernae</name>
    <dbReference type="NCBI Taxonomy" id="1571207"/>
    <lineage>
        <taxon>Bacteria</taxon>
        <taxon>Pseudomonadati</taxon>
        <taxon>Pseudomonadota</taxon>
        <taxon>Alphaproteobacteria</taxon>
        <taxon>Rhodobacterales</taxon>
        <taxon>Paracoccaceae</taxon>
        <taxon>Paracoccus</taxon>
    </lineage>
</organism>
<proteinExistence type="predicted"/>
<keyword evidence="2" id="KW-1185">Reference proteome</keyword>
<accession>A0ABT8DEJ7</accession>